<dbReference type="Pfam" id="PF03739">
    <property type="entry name" value="LptF_LptG"/>
    <property type="match status" value="1"/>
</dbReference>
<feature type="transmembrane region" description="Helical" evidence="6">
    <location>
        <begin position="292"/>
        <end position="310"/>
    </location>
</feature>
<organism evidence="7 8">
    <name type="scientific">Caulifigura coniformis</name>
    <dbReference type="NCBI Taxonomy" id="2527983"/>
    <lineage>
        <taxon>Bacteria</taxon>
        <taxon>Pseudomonadati</taxon>
        <taxon>Planctomycetota</taxon>
        <taxon>Planctomycetia</taxon>
        <taxon>Planctomycetales</taxon>
        <taxon>Planctomycetaceae</taxon>
        <taxon>Caulifigura</taxon>
    </lineage>
</organism>
<dbReference type="PANTHER" id="PTHR33529">
    <property type="entry name" value="SLR0882 PROTEIN-RELATED"/>
    <property type="match status" value="1"/>
</dbReference>
<keyword evidence="3 6" id="KW-0812">Transmembrane</keyword>
<dbReference type="KEGG" id="ccos:Pan44_46580"/>
<dbReference type="InParanoid" id="A0A517SKF9"/>
<feature type="transmembrane region" description="Helical" evidence="6">
    <location>
        <begin position="66"/>
        <end position="87"/>
    </location>
</feature>
<feature type="transmembrane region" description="Helical" evidence="6">
    <location>
        <begin position="322"/>
        <end position="345"/>
    </location>
</feature>
<reference evidence="7 8" key="1">
    <citation type="submission" date="2019-02" db="EMBL/GenBank/DDBJ databases">
        <title>Deep-cultivation of Planctomycetes and their phenomic and genomic characterization uncovers novel biology.</title>
        <authorList>
            <person name="Wiegand S."/>
            <person name="Jogler M."/>
            <person name="Boedeker C."/>
            <person name="Pinto D."/>
            <person name="Vollmers J."/>
            <person name="Rivas-Marin E."/>
            <person name="Kohn T."/>
            <person name="Peeters S.H."/>
            <person name="Heuer A."/>
            <person name="Rast P."/>
            <person name="Oberbeckmann S."/>
            <person name="Bunk B."/>
            <person name="Jeske O."/>
            <person name="Meyerdierks A."/>
            <person name="Storesund J.E."/>
            <person name="Kallscheuer N."/>
            <person name="Luecker S."/>
            <person name="Lage O.M."/>
            <person name="Pohl T."/>
            <person name="Merkel B.J."/>
            <person name="Hornburger P."/>
            <person name="Mueller R.-W."/>
            <person name="Bruemmer F."/>
            <person name="Labrenz M."/>
            <person name="Spormann A.M."/>
            <person name="Op den Camp H."/>
            <person name="Overmann J."/>
            <person name="Amann R."/>
            <person name="Jetten M.S.M."/>
            <person name="Mascher T."/>
            <person name="Medema M.H."/>
            <person name="Devos D.P."/>
            <person name="Kaster A.-K."/>
            <person name="Ovreas L."/>
            <person name="Rohde M."/>
            <person name="Galperin M.Y."/>
            <person name="Jogler C."/>
        </authorList>
    </citation>
    <scope>NUCLEOTIDE SEQUENCE [LARGE SCALE GENOMIC DNA]</scope>
    <source>
        <strain evidence="7 8">Pan44</strain>
    </source>
</reference>
<gene>
    <name evidence="7" type="ORF">Pan44_46580</name>
</gene>
<evidence type="ECO:0000256" key="5">
    <source>
        <dbReference type="ARBA" id="ARBA00023136"/>
    </source>
</evidence>
<dbReference type="PANTHER" id="PTHR33529:SF2">
    <property type="entry name" value="LIPOPOLYSACCHARIDE EXPORT SYSTEM PERMEASE PROTEIN LPTG"/>
    <property type="match status" value="1"/>
</dbReference>
<accession>A0A517SKF9</accession>
<evidence type="ECO:0000256" key="4">
    <source>
        <dbReference type="ARBA" id="ARBA00022989"/>
    </source>
</evidence>
<dbReference type="Proteomes" id="UP000315700">
    <property type="component" value="Chromosome"/>
</dbReference>
<dbReference type="AlphaFoldDB" id="A0A517SKF9"/>
<sequence length="373" mass="40623">MFTTFDRHLFHRFLYAFAVLFIASVGLYAVVDGFMNLDDFQKAAQDDGSLALLLVMTRHYAVQSSMLLDLLGPTVAVLAVMATLGLVMKHGELHPLLAAGVPTYRVCMPFVGGMLAINGLMIANTEFIIPRIANELQVTKSDVKDDSQPVDSQYDPQTRIHISASAVRLSDRTLLHPDFLLPSPDISADPQMISAESARHYGARGRVPAGWLLKKPNPSFDSLRLSDTGHRIVLADESGDVFIASSVSPAQLYNRGGSYRYLTTRDLLKRIQIPAGSGASARALIMHLHSRLTRPVITLIGVFLVVPLIARREKMSLVQNVAMCMFVLGLVYGMSLCGTMLGQAAILKPEIAAWGPLLFGGALCAWLTGCVRT</sequence>
<proteinExistence type="predicted"/>
<evidence type="ECO:0000256" key="2">
    <source>
        <dbReference type="ARBA" id="ARBA00022475"/>
    </source>
</evidence>
<keyword evidence="8" id="KW-1185">Reference proteome</keyword>
<protein>
    <submittedName>
        <fullName evidence="7">Putative permease YjgP/YjgQ family protein</fullName>
    </submittedName>
</protein>
<feature type="transmembrane region" description="Helical" evidence="6">
    <location>
        <begin position="12"/>
        <end position="31"/>
    </location>
</feature>
<feature type="transmembrane region" description="Helical" evidence="6">
    <location>
        <begin position="108"/>
        <end position="129"/>
    </location>
</feature>
<keyword evidence="5 6" id="KW-0472">Membrane</keyword>
<evidence type="ECO:0000256" key="6">
    <source>
        <dbReference type="SAM" id="Phobius"/>
    </source>
</evidence>
<evidence type="ECO:0000313" key="7">
    <source>
        <dbReference type="EMBL" id="QDT56601.1"/>
    </source>
</evidence>
<dbReference type="GO" id="GO:0043190">
    <property type="term" value="C:ATP-binding cassette (ABC) transporter complex"/>
    <property type="evidence" value="ECO:0007669"/>
    <property type="project" value="TreeGrafter"/>
</dbReference>
<comment type="subcellular location">
    <subcellularLocation>
        <location evidence="1">Cell membrane</location>
        <topology evidence="1">Multi-pass membrane protein</topology>
    </subcellularLocation>
</comment>
<feature type="transmembrane region" description="Helical" evidence="6">
    <location>
        <begin position="351"/>
        <end position="371"/>
    </location>
</feature>
<evidence type="ECO:0000313" key="8">
    <source>
        <dbReference type="Proteomes" id="UP000315700"/>
    </source>
</evidence>
<name>A0A517SKF9_9PLAN</name>
<evidence type="ECO:0000256" key="1">
    <source>
        <dbReference type="ARBA" id="ARBA00004651"/>
    </source>
</evidence>
<dbReference type="EMBL" id="CP036271">
    <property type="protein sequence ID" value="QDT56601.1"/>
    <property type="molecule type" value="Genomic_DNA"/>
</dbReference>
<evidence type="ECO:0000256" key="3">
    <source>
        <dbReference type="ARBA" id="ARBA00022692"/>
    </source>
</evidence>
<dbReference type="GO" id="GO:0015920">
    <property type="term" value="P:lipopolysaccharide transport"/>
    <property type="evidence" value="ECO:0007669"/>
    <property type="project" value="TreeGrafter"/>
</dbReference>
<keyword evidence="4 6" id="KW-1133">Transmembrane helix</keyword>
<dbReference type="InterPro" id="IPR005495">
    <property type="entry name" value="LptG/LptF_permease"/>
</dbReference>
<keyword evidence="2" id="KW-1003">Cell membrane</keyword>
<dbReference type="RefSeq" id="WP_197453574.1">
    <property type="nucleotide sequence ID" value="NZ_CP036271.1"/>
</dbReference>